<proteinExistence type="predicted"/>
<gene>
    <name evidence="2" type="ORF">J0M35_19755</name>
</gene>
<comment type="caution">
    <text evidence="2">The sequence shown here is derived from an EMBL/GenBank/DDBJ whole genome shotgun (WGS) entry which is preliminary data.</text>
</comment>
<feature type="transmembrane region" description="Helical" evidence="1">
    <location>
        <begin position="35"/>
        <end position="61"/>
    </location>
</feature>
<dbReference type="EMBL" id="JAFLCK010000045">
    <property type="protein sequence ID" value="MBN8662614.1"/>
    <property type="molecule type" value="Genomic_DNA"/>
</dbReference>
<keyword evidence="1" id="KW-0472">Membrane</keyword>
<keyword evidence="1" id="KW-0812">Transmembrane</keyword>
<feature type="transmembrane region" description="Helical" evidence="1">
    <location>
        <begin position="73"/>
        <end position="94"/>
    </location>
</feature>
<sequence length="172" mass="19109">MYKLCGPISGHLQLQVADLPKLFQLTALSLLNGIAYIYLLFLSPNLFLVTPAFISAIICAWHYRPRKPSKRHILLLSPLLGAFPIAGWGAYVSIARQHYELSYLGLKPWVSSILAALFQAALIPIATVLVFHLIDKETRSEILFAISILALIGCLIYLQYLAATMPTANSWL</sequence>
<feature type="transmembrane region" description="Helical" evidence="1">
    <location>
        <begin position="109"/>
        <end position="130"/>
    </location>
</feature>
<name>A0A8J7PA36_9BACT</name>
<keyword evidence="1" id="KW-1133">Transmembrane helix</keyword>
<evidence type="ECO:0000313" key="2">
    <source>
        <dbReference type="EMBL" id="MBN8662614.1"/>
    </source>
</evidence>
<evidence type="ECO:0000313" key="3">
    <source>
        <dbReference type="Proteomes" id="UP000664277"/>
    </source>
</evidence>
<evidence type="ECO:0000256" key="1">
    <source>
        <dbReference type="SAM" id="Phobius"/>
    </source>
</evidence>
<feature type="transmembrane region" description="Helical" evidence="1">
    <location>
        <begin position="142"/>
        <end position="162"/>
    </location>
</feature>
<dbReference type="Proteomes" id="UP000664277">
    <property type="component" value="Unassembled WGS sequence"/>
</dbReference>
<dbReference type="AlphaFoldDB" id="A0A8J7PA36"/>
<accession>A0A8J7PA36</accession>
<protein>
    <submittedName>
        <fullName evidence="2">Uncharacterized protein</fullName>
    </submittedName>
</protein>
<organism evidence="2 3">
    <name type="scientific">Candidatus Obscuribacter phosphatis</name>
    <dbReference type="NCBI Taxonomy" id="1906157"/>
    <lineage>
        <taxon>Bacteria</taxon>
        <taxon>Bacillati</taxon>
        <taxon>Candidatus Melainabacteria</taxon>
        <taxon>Candidatus Obscuribacterales</taxon>
        <taxon>Candidatus Obscuribacteraceae</taxon>
        <taxon>Candidatus Obscuribacter</taxon>
    </lineage>
</organism>
<reference evidence="2" key="1">
    <citation type="submission" date="2021-02" db="EMBL/GenBank/DDBJ databases">
        <title>Genome-Resolved Metagenomics of a Microbial Community Performing Photosynthetic Biological Nutrient Removal.</title>
        <authorList>
            <person name="Mcdaniel E.A."/>
        </authorList>
    </citation>
    <scope>NUCLEOTIDE SEQUENCE</scope>
    <source>
        <strain evidence="2">UWPOB_OBS1</strain>
    </source>
</reference>